<evidence type="ECO:0000313" key="2">
    <source>
        <dbReference type="EMBL" id="KNC73166.1"/>
    </source>
</evidence>
<evidence type="ECO:0000313" key="3">
    <source>
        <dbReference type="Proteomes" id="UP000054560"/>
    </source>
</evidence>
<feature type="non-terminal residue" evidence="2">
    <location>
        <position position="1"/>
    </location>
</feature>
<proteinExistence type="predicted"/>
<sequence>PVQFEKDEDDVFGLDKFFTDAKKGKALDNIGNGSSLTAGSSSNTSTLREGGKRSINFEGGRDDAKRSRR</sequence>
<organism evidence="2 3">
    <name type="scientific">Sphaeroforma arctica JP610</name>
    <dbReference type="NCBI Taxonomy" id="667725"/>
    <lineage>
        <taxon>Eukaryota</taxon>
        <taxon>Ichthyosporea</taxon>
        <taxon>Ichthyophonida</taxon>
        <taxon>Sphaeroforma</taxon>
    </lineage>
</organism>
<name>A0A0L0F9F6_9EUKA</name>
<feature type="region of interest" description="Disordered" evidence="1">
    <location>
        <begin position="28"/>
        <end position="69"/>
    </location>
</feature>
<dbReference type="GeneID" id="25914780"/>
<reference evidence="2 3" key="1">
    <citation type="submission" date="2011-02" db="EMBL/GenBank/DDBJ databases">
        <title>The Genome Sequence of Sphaeroforma arctica JP610.</title>
        <authorList>
            <consortium name="The Broad Institute Genome Sequencing Platform"/>
            <person name="Russ C."/>
            <person name="Cuomo C."/>
            <person name="Young S.K."/>
            <person name="Zeng Q."/>
            <person name="Gargeya S."/>
            <person name="Alvarado L."/>
            <person name="Berlin A."/>
            <person name="Chapman S.B."/>
            <person name="Chen Z."/>
            <person name="Freedman E."/>
            <person name="Gellesch M."/>
            <person name="Goldberg J."/>
            <person name="Griggs A."/>
            <person name="Gujja S."/>
            <person name="Heilman E."/>
            <person name="Heiman D."/>
            <person name="Howarth C."/>
            <person name="Mehta T."/>
            <person name="Neiman D."/>
            <person name="Pearson M."/>
            <person name="Roberts A."/>
            <person name="Saif S."/>
            <person name="Shea T."/>
            <person name="Shenoy N."/>
            <person name="Sisk P."/>
            <person name="Stolte C."/>
            <person name="Sykes S."/>
            <person name="White J."/>
            <person name="Yandava C."/>
            <person name="Burger G."/>
            <person name="Gray M.W."/>
            <person name="Holland P.W.H."/>
            <person name="King N."/>
            <person name="Lang F.B.F."/>
            <person name="Roger A.J."/>
            <person name="Ruiz-Trillo I."/>
            <person name="Haas B."/>
            <person name="Nusbaum C."/>
            <person name="Birren B."/>
        </authorList>
    </citation>
    <scope>NUCLEOTIDE SEQUENCE [LARGE SCALE GENOMIC DNA]</scope>
    <source>
        <strain evidence="2 3">JP610</strain>
    </source>
</reference>
<feature type="compositionally biased region" description="Low complexity" evidence="1">
    <location>
        <begin position="31"/>
        <end position="47"/>
    </location>
</feature>
<evidence type="ECO:0000256" key="1">
    <source>
        <dbReference type="SAM" id="MobiDB-lite"/>
    </source>
</evidence>
<dbReference type="Proteomes" id="UP000054560">
    <property type="component" value="Unassembled WGS sequence"/>
</dbReference>
<accession>A0A0L0F9F6</accession>
<gene>
    <name evidence="2" type="ORF">SARC_14276</name>
</gene>
<dbReference type="RefSeq" id="XP_014147068.1">
    <property type="nucleotide sequence ID" value="XM_014291593.1"/>
</dbReference>
<dbReference type="EMBL" id="KQ245980">
    <property type="protein sequence ID" value="KNC73166.1"/>
    <property type="molecule type" value="Genomic_DNA"/>
</dbReference>
<dbReference type="AlphaFoldDB" id="A0A0L0F9F6"/>
<protein>
    <submittedName>
        <fullName evidence="2">Uncharacterized protein</fullName>
    </submittedName>
</protein>
<feature type="compositionally biased region" description="Basic and acidic residues" evidence="1">
    <location>
        <begin position="59"/>
        <end position="69"/>
    </location>
</feature>
<keyword evidence="3" id="KW-1185">Reference proteome</keyword>